<dbReference type="InterPro" id="IPR036142">
    <property type="entry name" value="ENT_dom-like_sf"/>
</dbReference>
<accession>A0AAQ3QDC2</accession>
<dbReference type="SMART" id="SM01191">
    <property type="entry name" value="ENT"/>
    <property type="match status" value="1"/>
</dbReference>
<protein>
    <recommendedName>
        <fullName evidence="3">ENT domain-containing protein</fullName>
    </recommendedName>
</protein>
<dbReference type="Proteomes" id="UP001327560">
    <property type="component" value="Chromosome 4"/>
</dbReference>
<dbReference type="InterPro" id="IPR008395">
    <property type="entry name" value="Agenet-like_dom"/>
</dbReference>
<dbReference type="AlphaFoldDB" id="A0AAQ3QDC2"/>
<dbReference type="Pfam" id="PF05641">
    <property type="entry name" value="Agenet"/>
    <property type="match status" value="1"/>
</dbReference>
<organism evidence="4 5">
    <name type="scientific">Canna indica</name>
    <name type="common">Indian-shot</name>
    <dbReference type="NCBI Taxonomy" id="4628"/>
    <lineage>
        <taxon>Eukaryota</taxon>
        <taxon>Viridiplantae</taxon>
        <taxon>Streptophyta</taxon>
        <taxon>Embryophyta</taxon>
        <taxon>Tracheophyta</taxon>
        <taxon>Spermatophyta</taxon>
        <taxon>Magnoliopsida</taxon>
        <taxon>Liliopsida</taxon>
        <taxon>Zingiberales</taxon>
        <taxon>Cannaceae</taxon>
        <taxon>Canna</taxon>
    </lineage>
</organism>
<keyword evidence="5" id="KW-1185">Reference proteome</keyword>
<comment type="subcellular location">
    <subcellularLocation>
        <location evidence="1">Nucleus</location>
    </subcellularLocation>
</comment>
<keyword evidence="2" id="KW-0539">Nucleus</keyword>
<evidence type="ECO:0000256" key="2">
    <source>
        <dbReference type="ARBA" id="ARBA00023242"/>
    </source>
</evidence>
<proteinExistence type="predicted"/>
<dbReference type="Pfam" id="PF03735">
    <property type="entry name" value="ENT"/>
    <property type="match status" value="1"/>
</dbReference>
<dbReference type="Gene3D" id="1.10.1240.40">
    <property type="entry name" value="ENT domain"/>
    <property type="match status" value="1"/>
</dbReference>
<dbReference type="CDD" id="cd20405">
    <property type="entry name" value="Tudor_Agenet_AtDUF_rpt1_3"/>
    <property type="match status" value="1"/>
</dbReference>
<gene>
    <name evidence="4" type="ORF">Cni_G13761</name>
</gene>
<dbReference type="EMBL" id="CP136893">
    <property type="protein sequence ID" value="WOL05038.1"/>
    <property type="molecule type" value="Genomic_DNA"/>
</dbReference>
<dbReference type="PANTHER" id="PTHR31917:SF59">
    <property type="entry name" value="ENT DOMAIN-CONTAINING PROTEIN"/>
    <property type="match status" value="1"/>
</dbReference>
<dbReference type="GO" id="GO:0005634">
    <property type="term" value="C:nucleus"/>
    <property type="evidence" value="ECO:0007669"/>
    <property type="project" value="UniProtKB-SubCell"/>
</dbReference>
<evidence type="ECO:0000313" key="4">
    <source>
        <dbReference type="EMBL" id="WOL05038.1"/>
    </source>
</evidence>
<reference evidence="4 5" key="1">
    <citation type="submission" date="2023-10" db="EMBL/GenBank/DDBJ databases">
        <title>Chromosome-scale genome assembly provides insights into flower coloration mechanisms of Canna indica.</title>
        <authorList>
            <person name="Li C."/>
        </authorList>
    </citation>
    <scope>NUCLEOTIDE SEQUENCE [LARGE SCALE GENOMIC DNA]</scope>
    <source>
        <tissue evidence="4">Flower</tissue>
    </source>
</reference>
<dbReference type="SMART" id="SM00743">
    <property type="entry name" value="Agenet"/>
    <property type="match status" value="2"/>
</dbReference>
<evidence type="ECO:0000259" key="3">
    <source>
        <dbReference type="PROSITE" id="PS51138"/>
    </source>
</evidence>
<sequence length="385" mass="43816">MKFKEGNLVEVYRRKEEQYGSWFPAKVLLLQGLVYTVRYDLFLTADGRPVVEAVNKEDVRPSPPPLNHKENWNVGDVAEVFDLFSWKVGKVMKVLKSDRVVIKPYGSIQIKVHYLSDLRIPQAWQNGQWVVVNKQNGKKLFHDCIQSTVNSTRMLDSGTTPGINQQAPNGCRSKQKHVAYSSTFRTIKRILDSQYCFPPTDLASGRIDKKRKSSITLPKEVDVNSFLKDMALLHKSSRGRIARCPQMNADKDYTYNHFMNASAVPFANTGDNDESSVASCSGREYPVCSYQNLRKPSKRAIFTDLDDAASPCPLQGQREYQSNLKEKFAATVHSLELQAYQSTMQAFHAYGPLSWEQESLLTNLRLCLNISNEEHLLQLRHMLST</sequence>
<dbReference type="InterPro" id="IPR014002">
    <property type="entry name" value="Agenet_dom_plant"/>
</dbReference>
<dbReference type="PANTHER" id="PTHR31917">
    <property type="entry name" value="AGENET DOMAIN-CONTAINING PROTEIN-RELATED"/>
    <property type="match status" value="1"/>
</dbReference>
<dbReference type="Gene3D" id="2.30.30.140">
    <property type="match status" value="1"/>
</dbReference>
<evidence type="ECO:0000256" key="1">
    <source>
        <dbReference type="ARBA" id="ARBA00004123"/>
    </source>
</evidence>
<evidence type="ECO:0000313" key="5">
    <source>
        <dbReference type="Proteomes" id="UP001327560"/>
    </source>
</evidence>
<dbReference type="PROSITE" id="PS51138">
    <property type="entry name" value="ENT"/>
    <property type="match status" value="1"/>
</dbReference>
<dbReference type="InterPro" id="IPR005491">
    <property type="entry name" value="ENT_dom"/>
</dbReference>
<feature type="domain" description="ENT" evidence="3">
    <location>
        <begin position="328"/>
        <end position="385"/>
    </location>
</feature>
<name>A0AAQ3QDC2_9LILI</name>
<dbReference type="SUPFAM" id="SSF158639">
    <property type="entry name" value="ENT-like"/>
    <property type="match status" value="1"/>
</dbReference>